<reference evidence="1" key="1">
    <citation type="submission" date="2023-10" db="EMBL/GenBank/DDBJ databases">
        <authorList>
            <person name="Domelevo Entfellner J.-B."/>
        </authorList>
    </citation>
    <scope>NUCLEOTIDE SEQUENCE</scope>
</reference>
<dbReference type="PANTHER" id="PTHR37707:SF1">
    <property type="entry name" value="MATERNAL EFFECT EMBRYO ARREST 9"/>
    <property type="match status" value="1"/>
</dbReference>
<protein>
    <submittedName>
        <fullName evidence="1">Uncharacterized protein</fullName>
    </submittedName>
</protein>
<gene>
    <name evidence="1" type="ORF">AYBTSS11_LOCUS8485</name>
</gene>
<dbReference type="EMBL" id="OY731400">
    <property type="protein sequence ID" value="CAJ1938291.1"/>
    <property type="molecule type" value="Genomic_DNA"/>
</dbReference>
<name>A0AA86SAR9_9FABA</name>
<dbReference type="AlphaFoldDB" id="A0AA86SAR9"/>
<keyword evidence="2" id="KW-1185">Reference proteome</keyword>
<dbReference type="Gramene" id="rna-AYBTSS11_LOCUS8485">
    <property type="protein sequence ID" value="CAJ1938291.1"/>
    <property type="gene ID" value="gene-AYBTSS11_LOCUS8485"/>
</dbReference>
<accession>A0AA86SAR9</accession>
<proteinExistence type="predicted"/>
<evidence type="ECO:0000313" key="2">
    <source>
        <dbReference type="Proteomes" id="UP001189624"/>
    </source>
</evidence>
<organism evidence="1 2">
    <name type="scientific">Sphenostylis stenocarpa</name>
    <dbReference type="NCBI Taxonomy" id="92480"/>
    <lineage>
        <taxon>Eukaryota</taxon>
        <taxon>Viridiplantae</taxon>
        <taxon>Streptophyta</taxon>
        <taxon>Embryophyta</taxon>
        <taxon>Tracheophyta</taxon>
        <taxon>Spermatophyta</taxon>
        <taxon>Magnoliopsida</taxon>
        <taxon>eudicotyledons</taxon>
        <taxon>Gunneridae</taxon>
        <taxon>Pentapetalae</taxon>
        <taxon>rosids</taxon>
        <taxon>fabids</taxon>
        <taxon>Fabales</taxon>
        <taxon>Fabaceae</taxon>
        <taxon>Papilionoideae</taxon>
        <taxon>50 kb inversion clade</taxon>
        <taxon>NPAAA clade</taxon>
        <taxon>indigoferoid/millettioid clade</taxon>
        <taxon>Phaseoleae</taxon>
        <taxon>Sphenostylis</taxon>
    </lineage>
</organism>
<sequence length="139" mass="16183">METLISQFTFFSDEPLHDKSFDLFTSEDLMNLFEIESYKAWVAVELEQDKEVEEAEATMQQAEDHFDWIMDSAMEEFRYFEEEVERMSKTGVDSFIETAESERKMEENAVSVASKRFIVEASVNSVIASSKVHPSKQHM</sequence>
<dbReference type="PANTHER" id="PTHR37707">
    <property type="entry name" value="MATERNAL EFFECT EMBRYO ARREST 9"/>
    <property type="match status" value="1"/>
</dbReference>
<evidence type="ECO:0000313" key="1">
    <source>
        <dbReference type="EMBL" id="CAJ1938291.1"/>
    </source>
</evidence>
<dbReference type="Proteomes" id="UP001189624">
    <property type="component" value="Chromosome 3"/>
</dbReference>